<organism evidence="1 2">
    <name type="scientific">Methanoregula boonei (strain DSM 21154 / JCM 14090 / 6A8)</name>
    <dbReference type="NCBI Taxonomy" id="456442"/>
    <lineage>
        <taxon>Archaea</taxon>
        <taxon>Methanobacteriati</taxon>
        <taxon>Methanobacteriota</taxon>
        <taxon>Stenosarchaea group</taxon>
        <taxon>Methanomicrobia</taxon>
        <taxon>Methanomicrobiales</taxon>
        <taxon>Methanoregulaceae</taxon>
        <taxon>Methanoregula</taxon>
    </lineage>
</organism>
<dbReference type="KEGG" id="mbn:Mboo_1133"/>
<protein>
    <submittedName>
        <fullName evidence="1">MTH865-like protein</fullName>
    </submittedName>
</protein>
<dbReference type="AlphaFoldDB" id="A7I7E0"/>
<evidence type="ECO:0000313" key="2">
    <source>
        <dbReference type="Proteomes" id="UP000002408"/>
    </source>
</evidence>
<proteinExistence type="predicted"/>
<dbReference type="InterPro" id="IPR024093">
    <property type="entry name" value="Uncharacterised_MTH865"/>
</dbReference>
<dbReference type="SUPFAM" id="SSF69025">
    <property type="entry name" value="Hypothetical protein MTH865"/>
    <property type="match status" value="1"/>
</dbReference>
<evidence type="ECO:0000313" key="1">
    <source>
        <dbReference type="EMBL" id="ABS55651.1"/>
    </source>
</evidence>
<dbReference type="HOGENOM" id="CLU_193458_0_0_2"/>
<dbReference type="InterPro" id="IPR036825">
    <property type="entry name" value="MTH865-like_sf"/>
</dbReference>
<sequence>MLGCETLSVKEQIHAQITGALKGAKFPVKTPKDLIAAFPNGADTTCQVGDLKMTAGEAGKLLKASDFPFKNAKAVADVIVDRAGL</sequence>
<dbReference type="eggNOG" id="arCOG02797">
    <property type="taxonomic scope" value="Archaea"/>
</dbReference>
<dbReference type="Pfam" id="PF07747">
    <property type="entry name" value="MTH865"/>
    <property type="match status" value="1"/>
</dbReference>
<reference evidence="2" key="1">
    <citation type="journal article" date="2015" name="Microbiology">
        <title>Genome of Methanoregula boonei 6A8 reveals adaptations to oligotrophic peatland environments.</title>
        <authorList>
            <person name="Braeuer S."/>
            <person name="Cadillo-Quiroz H."/>
            <person name="Kyrpides N."/>
            <person name="Woyke T."/>
            <person name="Goodwin L."/>
            <person name="Detter C."/>
            <person name="Podell S."/>
            <person name="Yavitt J.B."/>
            <person name="Zinder S.H."/>
        </authorList>
    </citation>
    <scope>NUCLEOTIDE SEQUENCE [LARGE SCALE GENOMIC DNA]</scope>
    <source>
        <strain evidence="2">DSM 21154 / JCM 14090 / 6A8</strain>
    </source>
</reference>
<gene>
    <name evidence="1" type="ordered locus">Mboo_1133</name>
</gene>
<dbReference type="STRING" id="456442.Mboo_1133"/>
<accession>A7I7E0</accession>
<dbReference type="Gene3D" id="1.10.238.80">
    <property type="entry name" value="MTH865-like"/>
    <property type="match status" value="1"/>
</dbReference>
<dbReference type="EMBL" id="CP000780">
    <property type="protein sequence ID" value="ABS55651.1"/>
    <property type="molecule type" value="Genomic_DNA"/>
</dbReference>
<name>A7I7E0_METB6</name>
<keyword evidence="2" id="KW-1185">Reference proteome</keyword>
<dbReference type="Proteomes" id="UP000002408">
    <property type="component" value="Chromosome"/>
</dbReference>
<dbReference type="OrthoDB" id="335595at2157"/>